<accession>A0A1R1QW88</accession>
<keyword evidence="4" id="KW-0418">Kinase</keyword>
<accession>A0A1R1S0U2</accession>
<evidence type="ECO:0000256" key="1">
    <source>
        <dbReference type="ARBA" id="ARBA00010688"/>
    </source>
</evidence>
<evidence type="ECO:0000313" key="8">
    <source>
        <dbReference type="Proteomes" id="UP000187367"/>
    </source>
</evidence>
<evidence type="ECO:0000256" key="4">
    <source>
        <dbReference type="ARBA" id="ARBA00022777"/>
    </source>
</evidence>
<dbReference type="InterPro" id="IPR050306">
    <property type="entry name" value="PfkB_Carbo_kinase"/>
</dbReference>
<evidence type="ECO:0000256" key="2">
    <source>
        <dbReference type="ARBA" id="ARBA00022679"/>
    </source>
</evidence>
<dbReference type="InterPro" id="IPR029056">
    <property type="entry name" value="Ribokinase-like"/>
</dbReference>
<protein>
    <submittedName>
        <fullName evidence="7">2-dehydro-3-deoxygluconokinase</fullName>
    </submittedName>
</protein>
<dbReference type="SUPFAM" id="SSF53613">
    <property type="entry name" value="Ribokinase-like"/>
    <property type="match status" value="1"/>
</dbReference>
<evidence type="ECO:0000313" key="7">
    <source>
        <dbReference type="EMBL" id="OMI08932.1"/>
    </source>
</evidence>
<evidence type="ECO:0000256" key="3">
    <source>
        <dbReference type="ARBA" id="ARBA00022741"/>
    </source>
</evidence>
<dbReference type="CDD" id="cd01166">
    <property type="entry name" value="KdgK"/>
    <property type="match status" value="1"/>
</dbReference>
<dbReference type="InterPro" id="IPR002173">
    <property type="entry name" value="Carboh/pur_kinase_PfkB_CS"/>
</dbReference>
<dbReference type="EMBL" id="MTJL01000005">
    <property type="protein sequence ID" value="OMI08932.1"/>
    <property type="molecule type" value="Genomic_DNA"/>
</dbReference>
<sequence>MTIDVMTFGESMAMFYANEAGELHEASSFSKALAGAETNVAVGLARLGFRIGWMSKVGDDSLGTFILNELKKERVDISEVKRTAGRQTGILLKSKVENGDPDVTYYRKGSAASTMSIHDYPAEYFKQARHMHMTGIPPALSKDMKEFTHHAVQQMKKDGKTISFDPNLRFQLWPDQQTMVHTINEIAVQSDWFLPGISEGKLLTGFNTPEEIAEFYLNQGVKLIVVKLGKEGAYYRTAEKDGYVPGYAVEKVVDTVGAGDGFAVGIISGLLDRLPLEEAVQRANAIGALAVMAPGDMEGLPSRDQLKDFMTALGNNQKIGG</sequence>
<evidence type="ECO:0000256" key="5">
    <source>
        <dbReference type="ARBA" id="ARBA00022840"/>
    </source>
</evidence>
<dbReference type="OrthoDB" id="9813569at2"/>
<evidence type="ECO:0000259" key="6">
    <source>
        <dbReference type="Pfam" id="PF00294"/>
    </source>
</evidence>
<keyword evidence="2" id="KW-0808">Transferase</keyword>
<dbReference type="PANTHER" id="PTHR43085">
    <property type="entry name" value="HEXOKINASE FAMILY MEMBER"/>
    <property type="match status" value="1"/>
</dbReference>
<gene>
    <name evidence="7" type="ORF">BW143_02460</name>
</gene>
<feature type="domain" description="Carbohydrate kinase PfkB" evidence="6">
    <location>
        <begin position="4"/>
        <end position="302"/>
    </location>
</feature>
<dbReference type="RefSeq" id="WP_076759042.1">
    <property type="nucleotide sequence ID" value="NZ_JARMMI010000003.1"/>
</dbReference>
<reference evidence="7 8" key="1">
    <citation type="submission" date="2017-01" db="EMBL/GenBank/DDBJ databases">
        <title>Bacillus phylogenomics.</title>
        <authorList>
            <person name="Dunlap C."/>
        </authorList>
    </citation>
    <scope>NUCLEOTIDE SEQUENCE [LARGE SCALE GENOMIC DNA]</scope>
    <source>
        <strain evidence="7 8">NRRL B-41282</strain>
    </source>
</reference>
<keyword evidence="5" id="KW-0067">ATP-binding</keyword>
<dbReference type="Gene3D" id="3.40.1190.20">
    <property type="match status" value="1"/>
</dbReference>
<dbReference type="PROSITE" id="PS00584">
    <property type="entry name" value="PFKB_KINASES_2"/>
    <property type="match status" value="1"/>
</dbReference>
<proteinExistence type="inferred from homology"/>
<dbReference type="GO" id="GO:0005524">
    <property type="term" value="F:ATP binding"/>
    <property type="evidence" value="ECO:0007669"/>
    <property type="project" value="UniProtKB-KW"/>
</dbReference>
<dbReference type="InterPro" id="IPR011611">
    <property type="entry name" value="PfkB_dom"/>
</dbReference>
<dbReference type="PANTHER" id="PTHR43085:SF1">
    <property type="entry name" value="PSEUDOURIDINE KINASE-RELATED"/>
    <property type="match status" value="1"/>
</dbReference>
<comment type="similarity">
    <text evidence="1">Belongs to the carbohydrate kinase PfkB family.</text>
</comment>
<dbReference type="AlphaFoldDB" id="A0A1R1S0U2"/>
<dbReference type="Proteomes" id="UP000187367">
    <property type="component" value="Unassembled WGS sequence"/>
</dbReference>
<comment type="caution">
    <text evidence="7">The sequence shown here is derived from an EMBL/GenBank/DDBJ whole genome shotgun (WGS) entry which is preliminary data.</text>
</comment>
<keyword evidence="8" id="KW-1185">Reference proteome</keyword>
<name>A0A1R1S0U2_9BACI</name>
<organism evidence="7 8">
    <name type="scientific">Bacillus swezeyi</name>
    <dbReference type="NCBI Taxonomy" id="1925020"/>
    <lineage>
        <taxon>Bacteria</taxon>
        <taxon>Bacillati</taxon>
        <taxon>Bacillota</taxon>
        <taxon>Bacilli</taxon>
        <taxon>Bacillales</taxon>
        <taxon>Bacillaceae</taxon>
        <taxon>Bacillus</taxon>
    </lineage>
</organism>
<dbReference type="GO" id="GO:0016301">
    <property type="term" value="F:kinase activity"/>
    <property type="evidence" value="ECO:0007669"/>
    <property type="project" value="UniProtKB-KW"/>
</dbReference>
<dbReference type="Pfam" id="PF00294">
    <property type="entry name" value="PfkB"/>
    <property type="match status" value="1"/>
</dbReference>
<keyword evidence="3" id="KW-0547">Nucleotide-binding</keyword>